<dbReference type="PANTHER" id="PTHR23502">
    <property type="entry name" value="MAJOR FACILITATOR SUPERFAMILY"/>
    <property type="match status" value="1"/>
</dbReference>
<evidence type="ECO:0000313" key="11">
    <source>
        <dbReference type="Proteomes" id="UP000190989"/>
    </source>
</evidence>
<proteinExistence type="inferred from homology"/>
<keyword evidence="7 8" id="KW-0472">Membrane</keyword>
<feature type="transmembrane region" description="Helical" evidence="8">
    <location>
        <begin position="257"/>
        <end position="280"/>
    </location>
</feature>
<dbReference type="PANTHER" id="PTHR23502:SF132">
    <property type="entry name" value="POLYAMINE TRANSPORTER 2-RELATED"/>
    <property type="match status" value="1"/>
</dbReference>
<comment type="similarity">
    <text evidence="2 8">Belongs to the major facilitator superfamily. Bcr/CmlA family.</text>
</comment>
<gene>
    <name evidence="10" type="ORF">SAMN06295987_105203</name>
</gene>
<evidence type="ECO:0000256" key="4">
    <source>
        <dbReference type="ARBA" id="ARBA00022475"/>
    </source>
</evidence>
<dbReference type="InterPro" id="IPR004812">
    <property type="entry name" value="Efflux_drug-R_Bcr/CmlA"/>
</dbReference>
<evidence type="ECO:0000256" key="8">
    <source>
        <dbReference type="RuleBase" id="RU365088"/>
    </source>
</evidence>
<feature type="transmembrane region" description="Helical" evidence="8">
    <location>
        <begin position="360"/>
        <end position="377"/>
    </location>
</feature>
<organism evidence="10 11">
    <name type="scientific">Novosphingobium mathurense</name>
    <dbReference type="NCBI Taxonomy" id="428990"/>
    <lineage>
        <taxon>Bacteria</taxon>
        <taxon>Pseudomonadati</taxon>
        <taxon>Pseudomonadota</taxon>
        <taxon>Alphaproteobacteria</taxon>
        <taxon>Sphingomonadales</taxon>
        <taxon>Sphingomonadaceae</taxon>
        <taxon>Novosphingobium</taxon>
    </lineage>
</organism>
<dbReference type="SUPFAM" id="SSF103473">
    <property type="entry name" value="MFS general substrate transporter"/>
    <property type="match status" value="1"/>
</dbReference>
<keyword evidence="8" id="KW-0997">Cell inner membrane</keyword>
<feature type="transmembrane region" description="Helical" evidence="8">
    <location>
        <begin position="114"/>
        <end position="135"/>
    </location>
</feature>
<feature type="transmembrane region" description="Helical" evidence="8">
    <location>
        <begin position="227"/>
        <end position="245"/>
    </location>
</feature>
<feature type="transmembrane region" description="Helical" evidence="8">
    <location>
        <begin position="60"/>
        <end position="77"/>
    </location>
</feature>
<feature type="transmembrane region" description="Helical" evidence="8">
    <location>
        <begin position="177"/>
        <end position="195"/>
    </location>
</feature>
<feature type="transmembrane region" description="Helical" evidence="8">
    <location>
        <begin position="318"/>
        <end position="339"/>
    </location>
</feature>
<dbReference type="AlphaFoldDB" id="A0A1U6IC50"/>
<keyword evidence="11" id="KW-1185">Reference proteome</keyword>
<dbReference type="GO" id="GO:0042910">
    <property type="term" value="F:xenobiotic transmembrane transporter activity"/>
    <property type="evidence" value="ECO:0007669"/>
    <property type="project" value="InterPro"/>
</dbReference>
<comment type="caution">
    <text evidence="8">Lacks conserved residue(s) required for the propagation of feature annotation.</text>
</comment>
<dbReference type="CDD" id="cd17320">
    <property type="entry name" value="MFS_MdfA_MDR_like"/>
    <property type="match status" value="1"/>
</dbReference>
<comment type="subcellular location">
    <subcellularLocation>
        <location evidence="8">Cell inner membrane</location>
        <topology evidence="8">Multi-pass membrane protein</topology>
    </subcellularLocation>
    <subcellularLocation>
        <location evidence="1">Cell membrane</location>
        <topology evidence="1">Multi-pass membrane protein</topology>
    </subcellularLocation>
</comment>
<dbReference type="Pfam" id="PF07690">
    <property type="entry name" value="MFS_1"/>
    <property type="match status" value="1"/>
</dbReference>
<dbReference type="InterPro" id="IPR020846">
    <property type="entry name" value="MFS_dom"/>
</dbReference>
<evidence type="ECO:0000313" key="10">
    <source>
        <dbReference type="EMBL" id="SLK05602.1"/>
    </source>
</evidence>
<keyword evidence="6 8" id="KW-1133">Transmembrane helix</keyword>
<dbReference type="GO" id="GO:0005886">
    <property type="term" value="C:plasma membrane"/>
    <property type="evidence" value="ECO:0007669"/>
    <property type="project" value="UniProtKB-SubCell"/>
</dbReference>
<dbReference type="Gene3D" id="1.20.1720.10">
    <property type="entry name" value="Multidrug resistance protein D"/>
    <property type="match status" value="1"/>
</dbReference>
<feature type="transmembrane region" description="Helical" evidence="8">
    <location>
        <begin position="89"/>
        <end position="108"/>
    </location>
</feature>
<feature type="domain" description="Major facilitator superfamily (MFS) profile" evidence="9">
    <location>
        <begin position="22"/>
        <end position="404"/>
    </location>
</feature>
<dbReference type="EMBL" id="FVZE01000005">
    <property type="protein sequence ID" value="SLK05602.1"/>
    <property type="molecule type" value="Genomic_DNA"/>
</dbReference>
<feature type="transmembrane region" description="Helical" evidence="8">
    <location>
        <begin position="292"/>
        <end position="312"/>
    </location>
</feature>
<reference evidence="11" key="1">
    <citation type="submission" date="2017-02" db="EMBL/GenBank/DDBJ databases">
        <authorList>
            <person name="Varghese N."/>
            <person name="Submissions S."/>
        </authorList>
    </citation>
    <scope>NUCLEOTIDE SEQUENCE [LARGE SCALE GENOMIC DNA]</scope>
    <source>
        <strain evidence="11">SM117</strain>
    </source>
</reference>
<keyword evidence="5 8" id="KW-0812">Transmembrane</keyword>
<evidence type="ECO:0000256" key="2">
    <source>
        <dbReference type="ARBA" id="ARBA00006236"/>
    </source>
</evidence>
<evidence type="ECO:0000259" key="9">
    <source>
        <dbReference type="PROSITE" id="PS50850"/>
    </source>
</evidence>
<dbReference type="STRING" id="428990.SAMN06295987_105203"/>
<keyword evidence="4" id="KW-1003">Cell membrane</keyword>
<protein>
    <recommendedName>
        <fullName evidence="8">Bcr/CflA family efflux transporter</fullName>
    </recommendedName>
</protein>
<accession>A0A1U6IC50</accession>
<dbReference type="InterPro" id="IPR011701">
    <property type="entry name" value="MFS"/>
</dbReference>
<sequence length="424" mass="45550">MRNAMSTPKAKSDQVPISGVEFVVLLASFQALQGLAIDVMLPALGAISSDLKLTDPNDRQLIVGVFLICSGLGSLIPGSMADRYGRKPVLAFSLCAYVLASLACAVASDFTMLLVARGLMGALSAALMVMPMTIIRDRFEGDQMARMQSLVAMTFMVIPMIAPMLGQTVMIFAGWRWIFGIMAVLGTAVMIWMLLRLPETLDPAHRQELRPVVILRNMGSALTVRESIGYVIGMALVQSAMFGYINSAQQLVGEHFGAGLMFPMIFGGMALVMAVANFANSRIVERFGARRVSQSALIAYIVAAAVHLGIAMSGSDTLWVFVPLMTFSICMMSFIGANFQSISLQPFARTAGAASSIMSFIRLLVGASLGSLIGQAYDGTARPIFASMLVAGIVSFAAVLYSERGKLFRRLNYPPGYYSPGKRP</sequence>
<dbReference type="Proteomes" id="UP000190989">
    <property type="component" value="Unassembled WGS sequence"/>
</dbReference>
<dbReference type="InterPro" id="IPR036259">
    <property type="entry name" value="MFS_trans_sf"/>
</dbReference>
<dbReference type="GO" id="GO:1990961">
    <property type="term" value="P:xenobiotic detoxification by transmembrane export across the plasma membrane"/>
    <property type="evidence" value="ECO:0007669"/>
    <property type="project" value="InterPro"/>
</dbReference>
<evidence type="ECO:0000256" key="7">
    <source>
        <dbReference type="ARBA" id="ARBA00023136"/>
    </source>
</evidence>
<evidence type="ECO:0000256" key="3">
    <source>
        <dbReference type="ARBA" id="ARBA00022448"/>
    </source>
</evidence>
<evidence type="ECO:0000256" key="6">
    <source>
        <dbReference type="ARBA" id="ARBA00022989"/>
    </source>
</evidence>
<dbReference type="PROSITE" id="PS50850">
    <property type="entry name" value="MFS"/>
    <property type="match status" value="1"/>
</dbReference>
<dbReference type="NCBIfam" id="TIGR00710">
    <property type="entry name" value="efflux_Bcr_CflA"/>
    <property type="match status" value="1"/>
</dbReference>
<feature type="transmembrane region" description="Helical" evidence="8">
    <location>
        <begin position="147"/>
        <end position="165"/>
    </location>
</feature>
<feature type="transmembrane region" description="Helical" evidence="8">
    <location>
        <begin position="383"/>
        <end position="401"/>
    </location>
</feature>
<name>A0A1U6IC50_9SPHN</name>
<evidence type="ECO:0000256" key="5">
    <source>
        <dbReference type="ARBA" id="ARBA00022692"/>
    </source>
</evidence>
<keyword evidence="3 8" id="KW-0813">Transport</keyword>
<evidence type="ECO:0000256" key="1">
    <source>
        <dbReference type="ARBA" id="ARBA00004651"/>
    </source>
</evidence>